<feature type="transmembrane region" description="Helical" evidence="1">
    <location>
        <begin position="133"/>
        <end position="159"/>
    </location>
</feature>
<dbReference type="Proteomes" id="UP001597120">
    <property type="component" value="Unassembled WGS sequence"/>
</dbReference>
<comment type="caution">
    <text evidence="2">The sequence shown here is derived from an EMBL/GenBank/DDBJ whole genome shotgun (WGS) entry which is preliminary data.</text>
</comment>
<keyword evidence="3" id="KW-1185">Reference proteome</keyword>
<keyword evidence="1" id="KW-0472">Membrane</keyword>
<dbReference type="PANTHER" id="PTHR39165:SF1">
    <property type="entry name" value="DUF456 DOMAIN-CONTAINING PROTEIN"/>
    <property type="match status" value="1"/>
</dbReference>
<keyword evidence="1" id="KW-0812">Transmembrane</keyword>
<name>A0ABW3D3U2_9BACL</name>
<keyword evidence="1" id="KW-1133">Transmembrane helix</keyword>
<gene>
    <name evidence="2" type="ORF">ACFQ03_02840</name>
</gene>
<reference evidence="3" key="1">
    <citation type="journal article" date="2019" name="Int. J. Syst. Evol. Microbiol.">
        <title>The Global Catalogue of Microorganisms (GCM) 10K type strain sequencing project: providing services to taxonomists for standard genome sequencing and annotation.</title>
        <authorList>
            <consortium name="The Broad Institute Genomics Platform"/>
            <consortium name="The Broad Institute Genome Sequencing Center for Infectious Disease"/>
            <person name="Wu L."/>
            <person name="Ma J."/>
        </authorList>
    </citation>
    <scope>NUCLEOTIDE SEQUENCE [LARGE SCALE GENOMIC DNA]</scope>
    <source>
        <strain evidence="3">CCUG 57263</strain>
    </source>
</reference>
<accession>A0ABW3D3U2</accession>
<feature type="transmembrane region" description="Helical" evidence="1">
    <location>
        <begin position="89"/>
        <end position="113"/>
    </location>
</feature>
<dbReference type="Pfam" id="PF04306">
    <property type="entry name" value="DUF456"/>
    <property type="match status" value="1"/>
</dbReference>
<sequence>MAIVGWILIIALFVVGMLGTVIPVLPGVLAVYAAFFVYGWFFSFEPFGFWFWAIQTAIVVAILVADYMISALGVKKFGGTKASVIGSTIGIMIGPFVIPFAGLILGPFVGAFIGELIAGADWKQAGKAGIGSVVGFFSSVVAKVLLQLLMIFLFIIWLIV</sequence>
<feature type="transmembrane region" description="Helical" evidence="1">
    <location>
        <begin position="49"/>
        <end position="69"/>
    </location>
</feature>
<dbReference type="PANTHER" id="PTHR39165">
    <property type="entry name" value="IG HYPOTHETICAL 17883"/>
    <property type="match status" value="1"/>
</dbReference>
<dbReference type="RefSeq" id="WP_379285924.1">
    <property type="nucleotide sequence ID" value="NZ_JBHTIU010000008.1"/>
</dbReference>
<evidence type="ECO:0000256" key="1">
    <source>
        <dbReference type="SAM" id="Phobius"/>
    </source>
</evidence>
<dbReference type="EMBL" id="JBHTIU010000008">
    <property type="protein sequence ID" value="MFD0868072.1"/>
    <property type="molecule type" value="Genomic_DNA"/>
</dbReference>
<organism evidence="2 3">
    <name type="scientific">Paenibacillus residui</name>
    <dbReference type="NCBI Taxonomy" id="629724"/>
    <lineage>
        <taxon>Bacteria</taxon>
        <taxon>Bacillati</taxon>
        <taxon>Bacillota</taxon>
        <taxon>Bacilli</taxon>
        <taxon>Bacillales</taxon>
        <taxon>Paenibacillaceae</taxon>
        <taxon>Paenibacillus</taxon>
    </lineage>
</organism>
<dbReference type="InterPro" id="IPR007403">
    <property type="entry name" value="DUF456"/>
</dbReference>
<evidence type="ECO:0000313" key="3">
    <source>
        <dbReference type="Proteomes" id="UP001597120"/>
    </source>
</evidence>
<feature type="transmembrane region" description="Helical" evidence="1">
    <location>
        <begin position="7"/>
        <end position="37"/>
    </location>
</feature>
<protein>
    <submittedName>
        <fullName evidence="2">DUF456 domain-containing protein</fullName>
    </submittedName>
</protein>
<evidence type="ECO:0000313" key="2">
    <source>
        <dbReference type="EMBL" id="MFD0868072.1"/>
    </source>
</evidence>
<proteinExistence type="predicted"/>